<dbReference type="GO" id="GO:0005524">
    <property type="term" value="F:ATP binding"/>
    <property type="evidence" value="ECO:0007669"/>
    <property type="project" value="UniProtKB-KW"/>
</dbReference>
<keyword evidence="4" id="KW-0067">ATP-binding</keyword>
<keyword evidence="12" id="KW-1185">Reference proteome</keyword>
<evidence type="ECO:0000256" key="6">
    <source>
        <dbReference type="ARBA" id="ARBA00038999"/>
    </source>
</evidence>
<dbReference type="InterPro" id="IPR011009">
    <property type="entry name" value="Kinase-like_dom_sf"/>
</dbReference>
<evidence type="ECO:0000313" key="11">
    <source>
        <dbReference type="EMBL" id="TKR96984.1"/>
    </source>
</evidence>
<dbReference type="Proteomes" id="UP000298663">
    <property type="component" value="Unassembled WGS sequence"/>
</dbReference>
<evidence type="ECO:0000256" key="2">
    <source>
        <dbReference type="ARBA" id="ARBA00022741"/>
    </source>
</evidence>
<dbReference type="PANTHER" id="PTHR48013">
    <property type="entry name" value="DUAL SPECIFICITY MITOGEN-ACTIVATED PROTEIN KINASE KINASE 5-RELATED"/>
    <property type="match status" value="1"/>
</dbReference>
<dbReference type="Pfam" id="PF00069">
    <property type="entry name" value="Pkinase"/>
    <property type="match status" value="1"/>
</dbReference>
<evidence type="ECO:0000256" key="1">
    <source>
        <dbReference type="ARBA" id="ARBA00022679"/>
    </source>
</evidence>
<keyword evidence="2" id="KW-0547">Nucleotide-binding</keyword>
<dbReference type="SUPFAM" id="SSF56112">
    <property type="entry name" value="Protein kinase-like (PK-like)"/>
    <property type="match status" value="1"/>
</dbReference>
<evidence type="ECO:0000256" key="7">
    <source>
        <dbReference type="ARBA" id="ARBA00049014"/>
    </source>
</evidence>
<comment type="catalytic activity">
    <reaction evidence="8">
        <text>L-threonyl-[protein] + ATP = O-phospho-L-threonyl-[protein] + ADP + H(+)</text>
        <dbReference type="Rhea" id="RHEA:46608"/>
        <dbReference type="Rhea" id="RHEA-COMP:11060"/>
        <dbReference type="Rhea" id="RHEA-COMP:11605"/>
        <dbReference type="ChEBI" id="CHEBI:15378"/>
        <dbReference type="ChEBI" id="CHEBI:30013"/>
        <dbReference type="ChEBI" id="CHEBI:30616"/>
        <dbReference type="ChEBI" id="CHEBI:61977"/>
        <dbReference type="ChEBI" id="CHEBI:456216"/>
        <dbReference type="EC" id="2.7.12.2"/>
    </reaction>
</comment>
<comment type="caution">
    <text evidence="11">The sequence shown here is derived from an EMBL/GenBank/DDBJ whole genome shotgun (WGS) entry which is preliminary data.</text>
</comment>
<dbReference type="AlphaFoldDB" id="A0A4U5PMM0"/>
<dbReference type="Gene3D" id="1.10.510.10">
    <property type="entry name" value="Transferase(Phosphotransferase) domain 1"/>
    <property type="match status" value="1"/>
</dbReference>
<evidence type="ECO:0000259" key="10">
    <source>
        <dbReference type="PROSITE" id="PS50011"/>
    </source>
</evidence>
<dbReference type="OrthoDB" id="10252354at2759"/>
<keyword evidence="3" id="KW-0418">Kinase</keyword>
<comment type="similarity">
    <text evidence="5">Belongs to the protein kinase superfamily. STE Ser/Thr protein kinase family. MAP kinase kinase subfamily.</text>
</comment>
<dbReference type="STRING" id="34508.A0A4U5PMM0"/>
<evidence type="ECO:0000256" key="8">
    <source>
        <dbReference type="ARBA" id="ARBA00049299"/>
    </source>
</evidence>
<gene>
    <name evidence="11" type="ORF">L596_010919</name>
</gene>
<reference evidence="11 12" key="2">
    <citation type="journal article" date="2019" name="G3 (Bethesda)">
        <title>Hybrid Assembly of the Genome of the Entomopathogenic Nematode Steinernema carpocapsae Identifies the X-Chromosome.</title>
        <authorList>
            <person name="Serra L."/>
            <person name="Macchietto M."/>
            <person name="Macias-Munoz A."/>
            <person name="McGill C.J."/>
            <person name="Rodriguez I.M."/>
            <person name="Rodriguez B."/>
            <person name="Murad R."/>
            <person name="Mortazavi A."/>
        </authorList>
    </citation>
    <scope>NUCLEOTIDE SEQUENCE [LARGE SCALE GENOMIC DNA]</scope>
    <source>
        <strain evidence="11 12">ALL</strain>
    </source>
</reference>
<comment type="catalytic activity">
    <reaction evidence="9">
        <text>L-tyrosyl-[protein] + ATP = O-phospho-L-tyrosyl-[protein] + ADP + H(+)</text>
        <dbReference type="Rhea" id="RHEA:10596"/>
        <dbReference type="Rhea" id="RHEA-COMP:10136"/>
        <dbReference type="Rhea" id="RHEA-COMP:20101"/>
        <dbReference type="ChEBI" id="CHEBI:15378"/>
        <dbReference type="ChEBI" id="CHEBI:30616"/>
        <dbReference type="ChEBI" id="CHEBI:46858"/>
        <dbReference type="ChEBI" id="CHEBI:61978"/>
        <dbReference type="ChEBI" id="CHEBI:456216"/>
        <dbReference type="EC" id="2.7.12.2"/>
    </reaction>
</comment>
<dbReference type="PROSITE" id="PS50011">
    <property type="entry name" value="PROTEIN_KINASE_DOM"/>
    <property type="match status" value="1"/>
</dbReference>
<dbReference type="EMBL" id="AZBU02000002">
    <property type="protein sequence ID" value="TKR96984.1"/>
    <property type="molecule type" value="Genomic_DNA"/>
</dbReference>
<dbReference type="EC" id="2.7.12.2" evidence="6"/>
<proteinExistence type="inferred from homology"/>
<organism evidence="11 12">
    <name type="scientific">Steinernema carpocapsae</name>
    <name type="common">Entomopathogenic nematode</name>
    <dbReference type="NCBI Taxonomy" id="34508"/>
    <lineage>
        <taxon>Eukaryota</taxon>
        <taxon>Metazoa</taxon>
        <taxon>Ecdysozoa</taxon>
        <taxon>Nematoda</taxon>
        <taxon>Chromadorea</taxon>
        <taxon>Rhabditida</taxon>
        <taxon>Tylenchina</taxon>
        <taxon>Panagrolaimomorpha</taxon>
        <taxon>Strongyloidoidea</taxon>
        <taxon>Steinernematidae</taxon>
        <taxon>Steinernema</taxon>
    </lineage>
</organism>
<evidence type="ECO:0000256" key="5">
    <source>
        <dbReference type="ARBA" id="ARBA00038035"/>
    </source>
</evidence>
<dbReference type="GO" id="GO:0004708">
    <property type="term" value="F:MAP kinase kinase activity"/>
    <property type="evidence" value="ECO:0007669"/>
    <property type="project" value="UniProtKB-EC"/>
</dbReference>
<dbReference type="SMART" id="SM00220">
    <property type="entry name" value="S_TKc"/>
    <property type="match status" value="1"/>
</dbReference>
<evidence type="ECO:0000256" key="9">
    <source>
        <dbReference type="ARBA" id="ARBA00051693"/>
    </source>
</evidence>
<protein>
    <recommendedName>
        <fullName evidence="6">mitogen-activated protein kinase kinase</fullName>
        <ecNumber evidence="6">2.7.12.2</ecNumber>
    </recommendedName>
</protein>
<name>A0A4U5PMM0_STECR</name>
<feature type="domain" description="Protein kinase" evidence="10">
    <location>
        <begin position="1"/>
        <end position="157"/>
    </location>
</feature>
<dbReference type="InterPro" id="IPR000719">
    <property type="entry name" value="Prot_kinase_dom"/>
</dbReference>
<dbReference type="PANTHER" id="PTHR48013:SF9">
    <property type="entry name" value="DUAL SPECIFICITY MITOGEN-ACTIVATED PROTEIN KINASE KINASE 5"/>
    <property type="match status" value="1"/>
</dbReference>
<evidence type="ECO:0000256" key="3">
    <source>
        <dbReference type="ARBA" id="ARBA00022777"/>
    </source>
</evidence>
<keyword evidence="1" id="KW-0808">Transferase</keyword>
<evidence type="ECO:0000313" key="12">
    <source>
        <dbReference type="Proteomes" id="UP000298663"/>
    </source>
</evidence>
<evidence type="ECO:0000256" key="4">
    <source>
        <dbReference type="ARBA" id="ARBA00022840"/>
    </source>
</evidence>
<accession>A0A4U5PMM0</accession>
<reference evidence="11 12" key="1">
    <citation type="journal article" date="2015" name="Genome Biol.">
        <title>Comparative genomics of Steinernema reveals deeply conserved gene regulatory networks.</title>
        <authorList>
            <person name="Dillman A.R."/>
            <person name="Macchietto M."/>
            <person name="Porter C.F."/>
            <person name="Rogers A."/>
            <person name="Williams B."/>
            <person name="Antoshechkin I."/>
            <person name="Lee M.M."/>
            <person name="Goodwin Z."/>
            <person name="Lu X."/>
            <person name="Lewis E.E."/>
            <person name="Goodrich-Blair H."/>
            <person name="Stock S.P."/>
            <person name="Adams B.J."/>
            <person name="Sternberg P.W."/>
            <person name="Mortazavi A."/>
        </authorList>
    </citation>
    <scope>NUCLEOTIDE SEQUENCE [LARGE SCALE GENOMIC DNA]</scope>
    <source>
        <strain evidence="11 12">ALL</strain>
    </source>
</reference>
<comment type="catalytic activity">
    <reaction evidence="7">
        <text>L-seryl-[protein] + ATP = O-phospho-L-seryl-[protein] + ADP + H(+)</text>
        <dbReference type="Rhea" id="RHEA:17989"/>
        <dbReference type="Rhea" id="RHEA-COMP:9863"/>
        <dbReference type="Rhea" id="RHEA-COMP:11604"/>
        <dbReference type="ChEBI" id="CHEBI:15378"/>
        <dbReference type="ChEBI" id="CHEBI:29999"/>
        <dbReference type="ChEBI" id="CHEBI:30616"/>
        <dbReference type="ChEBI" id="CHEBI:83421"/>
        <dbReference type="ChEBI" id="CHEBI:456216"/>
        <dbReference type="EC" id="2.7.12.2"/>
    </reaction>
</comment>
<sequence length="180" mass="20177">MSCIEVGKCNFVFSITFPDVKPSNFLVNSRGQVKLSDFGVSKQLDRSVAQSYVGTNAYMAPERIFGGEYRIHSDVWSYGVAIAEMAIGRFPLARTPNQTMDSLVQTIVLGNFEDVLASVYNELKDRSHDFCMFTNRCLQREIANRATAEELLSSAFMRQNLPIDVRSVALFVQEKISLGN</sequence>